<evidence type="ECO:0000313" key="1">
    <source>
        <dbReference type="EMBL" id="CAK9138770.1"/>
    </source>
</evidence>
<dbReference type="EMBL" id="CAUOFW020000914">
    <property type="protein sequence ID" value="CAK9138770.1"/>
    <property type="molecule type" value="Genomic_DNA"/>
</dbReference>
<protein>
    <submittedName>
        <fullName evidence="1">Uncharacterized protein</fullName>
    </submittedName>
</protein>
<dbReference type="Proteomes" id="UP001642360">
    <property type="component" value="Unassembled WGS sequence"/>
</dbReference>
<organism evidence="1 2">
    <name type="scientific">Ilex paraguariensis</name>
    <name type="common">yerba mate</name>
    <dbReference type="NCBI Taxonomy" id="185542"/>
    <lineage>
        <taxon>Eukaryota</taxon>
        <taxon>Viridiplantae</taxon>
        <taxon>Streptophyta</taxon>
        <taxon>Embryophyta</taxon>
        <taxon>Tracheophyta</taxon>
        <taxon>Spermatophyta</taxon>
        <taxon>Magnoliopsida</taxon>
        <taxon>eudicotyledons</taxon>
        <taxon>Gunneridae</taxon>
        <taxon>Pentapetalae</taxon>
        <taxon>asterids</taxon>
        <taxon>campanulids</taxon>
        <taxon>Aquifoliales</taxon>
        <taxon>Aquifoliaceae</taxon>
        <taxon>Ilex</taxon>
    </lineage>
</organism>
<evidence type="ECO:0000313" key="2">
    <source>
        <dbReference type="Proteomes" id="UP001642360"/>
    </source>
</evidence>
<dbReference type="AlphaFoldDB" id="A0ABC8R179"/>
<proteinExistence type="predicted"/>
<feature type="non-terminal residue" evidence="1">
    <location>
        <position position="1"/>
    </location>
</feature>
<comment type="caution">
    <text evidence="1">The sequence shown here is derived from an EMBL/GenBank/DDBJ whole genome shotgun (WGS) entry which is preliminary data.</text>
</comment>
<name>A0ABC8R179_9AQUA</name>
<keyword evidence="2" id="KW-1185">Reference proteome</keyword>
<feature type="non-terminal residue" evidence="1">
    <location>
        <position position="55"/>
    </location>
</feature>
<sequence>GLGVGGIVITVPASNSRRWVIGLVAMAYRIRGTDEALSSEQWACNQAAHNTLIST</sequence>
<gene>
    <name evidence="1" type="ORF">ILEXP_LOCUS6127</name>
</gene>
<reference evidence="1 2" key="1">
    <citation type="submission" date="2024-02" db="EMBL/GenBank/DDBJ databases">
        <authorList>
            <person name="Vignale AGUSTIN F."/>
            <person name="Sosa J E."/>
            <person name="Modenutti C."/>
        </authorList>
    </citation>
    <scope>NUCLEOTIDE SEQUENCE [LARGE SCALE GENOMIC DNA]</scope>
</reference>
<accession>A0ABC8R179</accession>